<evidence type="ECO:0000259" key="6">
    <source>
        <dbReference type="PROSITE" id="PS51198"/>
    </source>
</evidence>
<dbReference type="Pfam" id="PF00580">
    <property type="entry name" value="UvrD-helicase"/>
    <property type="match status" value="1"/>
</dbReference>
<organism evidence="7 8">
    <name type="scientific">Clostridium simiarum</name>
    <dbReference type="NCBI Taxonomy" id="2841506"/>
    <lineage>
        <taxon>Bacteria</taxon>
        <taxon>Bacillati</taxon>
        <taxon>Bacillota</taxon>
        <taxon>Clostridia</taxon>
        <taxon>Eubacteriales</taxon>
        <taxon>Clostridiaceae</taxon>
        <taxon>Clostridium</taxon>
    </lineage>
</organism>
<dbReference type="PANTHER" id="PTHR11070:SF17">
    <property type="entry name" value="DNA HELICASE IV"/>
    <property type="match status" value="1"/>
</dbReference>
<dbReference type="EMBL" id="JAHLQL010000005">
    <property type="protein sequence ID" value="MBU5592812.1"/>
    <property type="molecule type" value="Genomic_DNA"/>
</dbReference>
<sequence length="763" mass="89429">MGKESELILEREKLKDTREWIKFQVDSIENNEKELKTKIASLKKASHGSYSEELETSLKLYDIVYKNLSNYKDSYEEPYFARIDFREYRKEKESYYIGKIGLGDMEKGEEIVIDWRAPIADLYYSGSEGDSYYTAPIGVISGDLSLKRRFLYNESYIKDIFDEGINDIILRNVGSVSSENVLVDEFLKINLEKSTGSKLKDVVATIQKEQNAIIRAEKSFPIIVQGSAGSGKTTVALHRLAYLLYRYKNKISGEDILVLAPNKLFLDYISEVLPSLGVDKVKQSTFEDISLQILNIKKKVVTKDKKLSFILEEDHKDIKYITNSSKVKGSMVFKTMLDRYIQILERKDGDIQDIKVDDYVLFQSKDIKKLFLKDMTNLPINKRKEEIKRYLKLKLRERISDVMDRIDFFYEYSIARTKKTMEDGAERRKRLIEIYDERDEKKKYIKKEAQYSFDRYFKNWGNLNSESLYYEMFEDEDMFYQVTGDKIPKVLAEYMIKDALKSKEDNIIDSDDLCAMLYIKFKIEGVPEKYKFAHVVIDEAQDYSYFQLETLKNIAQGESFTIVGDLGQGIYYYKGIEDWNKVIEEIFNNNCSYMPLMQSYRSTVEIIEFANKVLKKQKNNLDPAKPVLRQGKEPEIIKYKNNKEFAEKLDNIVDEVYKLGKNSVAIVGRTYKECKKISDHMKKYSKNAWTLIRDGDEDLDLKRIIIPSYMTKGLEFDCTVVYNCNKENYSEEELDKRLLYVVLTRALHLEYVFYTGEKSPLLE</sequence>
<dbReference type="Proteomes" id="UP000736583">
    <property type="component" value="Unassembled WGS sequence"/>
</dbReference>
<proteinExistence type="predicted"/>
<feature type="binding site" evidence="5">
    <location>
        <begin position="226"/>
        <end position="233"/>
    </location>
    <ligand>
        <name>ATP</name>
        <dbReference type="ChEBI" id="CHEBI:30616"/>
    </ligand>
</feature>
<dbReference type="InterPro" id="IPR048228">
    <property type="entry name" value="HelD_bacillota"/>
</dbReference>
<dbReference type="RefSeq" id="WP_216457532.1">
    <property type="nucleotide sequence ID" value="NZ_JAHLQL010000005.1"/>
</dbReference>
<gene>
    <name evidence="7" type="ORF">KQI89_13750</name>
</gene>
<dbReference type="InterPro" id="IPR000212">
    <property type="entry name" value="DNA_helicase_UvrD/REP"/>
</dbReference>
<accession>A0ABS6F2S8</accession>
<dbReference type="InterPro" id="IPR014016">
    <property type="entry name" value="UvrD-like_ATP-bd"/>
</dbReference>
<keyword evidence="2 5" id="KW-0378">Hydrolase</keyword>
<evidence type="ECO:0000313" key="7">
    <source>
        <dbReference type="EMBL" id="MBU5592812.1"/>
    </source>
</evidence>
<comment type="caution">
    <text evidence="7">The sequence shown here is derived from an EMBL/GenBank/DDBJ whole genome shotgun (WGS) entry which is preliminary data.</text>
</comment>
<evidence type="ECO:0000256" key="4">
    <source>
        <dbReference type="ARBA" id="ARBA00022840"/>
    </source>
</evidence>
<keyword evidence="3 5" id="KW-0347">Helicase</keyword>
<evidence type="ECO:0000256" key="1">
    <source>
        <dbReference type="ARBA" id="ARBA00022741"/>
    </source>
</evidence>
<feature type="domain" description="UvrD-like helicase ATP-binding" evidence="6">
    <location>
        <begin position="205"/>
        <end position="603"/>
    </location>
</feature>
<keyword evidence="4 5" id="KW-0067">ATP-binding</keyword>
<name>A0ABS6F2S8_9CLOT</name>
<dbReference type="PROSITE" id="PS51198">
    <property type="entry name" value="UVRD_HELICASE_ATP_BIND"/>
    <property type="match status" value="1"/>
</dbReference>
<protein>
    <submittedName>
        <fullName evidence="7">UvrD-helicase domain-containing protein</fullName>
    </submittedName>
</protein>
<dbReference type="NCBIfam" id="NF041464">
    <property type="entry name" value="HelD_BACSU"/>
    <property type="match status" value="1"/>
</dbReference>
<dbReference type="PANTHER" id="PTHR11070">
    <property type="entry name" value="UVRD / RECB / PCRA DNA HELICASE FAMILY MEMBER"/>
    <property type="match status" value="1"/>
</dbReference>
<evidence type="ECO:0000256" key="5">
    <source>
        <dbReference type="PROSITE-ProRule" id="PRU00560"/>
    </source>
</evidence>
<evidence type="ECO:0000256" key="2">
    <source>
        <dbReference type="ARBA" id="ARBA00022801"/>
    </source>
</evidence>
<evidence type="ECO:0000256" key="3">
    <source>
        <dbReference type="ARBA" id="ARBA00022806"/>
    </source>
</evidence>
<reference evidence="7 8" key="1">
    <citation type="submission" date="2021-06" db="EMBL/GenBank/DDBJ databases">
        <authorList>
            <person name="Sun Q."/>
            <person name="Li D."/>
        </authorList>
    </citation>
    <scope>NUCLEOTIDE SEQUENCE [LARGE SCALE GENOMIC DNA]</scope>
    <source>
        <strain evidence="7 8">MSJ-4</strain>
    </source>
</reference>
<evidence type="ECO:0000313" key="8">
    <source>
        <dbReference type="Proteomes" id="UP000736583"/>
    </source>
</evidence>
<keyword evidence="1 5" id="KW-0547">Nucleotide-binding</keyword>
<keyword evidence="8" id="KW-1185">Reference proteome</keyword>